<name>A0A1U7LUY1_NEOID</name>
<dbReference type="Proteomes" id="UP000186594">
    <property type="component" value="Unassembled WGS sequence"/>
</dbReference>
<feature type="region of interest" description="Disordered" evidence="3">
    <location>
        <begin position="232"/>
        <end position="292"/>
    </location>
</feature>
<dbReference type="AlphaFoldDB" id="A0A1U7LUY1"/>
<dbReference type="InterPro" id="IPR004088">
    <property type="entry name" value="KH_dom_type_1"/>
</dbReference>
<keyword evidence="2" id="KW-0694">RNA-binding</keyword>
<protein>
    <submittedName>
        <fullName evidence="5">RNA-binding protein rnc1</fullName>
    </submittedName>
</protein>
<dbReference type="InterPro" id="IPR004087">
    <property type="entry name" value="KH_dom"/>
</dbReference>
<dbReference type="STRING" id="1198029.A0A1U7LUY1"/>
<dbReference type="InterPro" id="IPR036612">
    <property type="entry name" value="KH_dom_type_1_sf"/>
</dbReference>
<feature type="compositionally biased region" description="Basic and acidic residues" evidence="3">
    <location>
        <begin position="267"/>
        <end position="280"/>
    </location>
</feature>
<dbReference type="GO" id="GO:0035925">
    <property type="term" value="F:mRNA 3'-UTR AU-rich region binding"/>
    <property type="evidence" value="ECO:0007669"/>
    <property type="project" value="EnsemblFungi"/>
</dbReference>
<dbReference type="PROSITE" id="PS50084">
    <property type="entry name" value="KH_TYPE_1"/>
    <property type="match status" value="3"/>
</dbReference>
<dbReference type="GO" id="GO:1903753">
    <property type="term" value="P:negative regulation of p38MAPK cascade"/>
    <property type="evidence" value="ECO:0007669"/>
    <property type="project" value="EnsemblFungi"/>
</dbReference>
<dbReference type="OrthoDB" id="442947at2759"/>
<evidence type="ECO:0000256" key="1">
    <source>
        <dbReference type="ARBA" id="ARBA00022737"/>
    </source>
</evidence>
<gene>
    <name evidence="5" type="ORF">NEOLI_003364</name>
</gene>
<dbReference type="SUPFAM" id="SSF54791">
    <property type="entry name" value="Eukaryotic type KH-domain (KH-domain type I)"/>
    <property type="match status" value="3"/>
</dbReference>
<dbReference type="GO" id="GO:0070935">
    <property type="term" value="P:3'-UTR-mediated mRNA stabilization"/>
    <property type="evidence" value="ECO:0007669"/>
    <property type="project" value="EnsemblFungi"/>
</dbReference>
<dbReference type="EMBL" id="LXFE01000177">
    <property type="protein sequence ID" value="OLL26480.1"/>
    <property type="molecule type" value="Genomic_DNA"/>
</dbReference>
<reference evidence="5 6" key="1">
    <citation type="submission" date="2016-04" db="EMBL/GenBank/DDBJ databases">
        <title>Evolutionary innovation and constraint leading to complex multicellularity in the Ascomycota.</title>
        <authorList>
            <person name="Cisse O."/>
            <person name="Nguyen A."/>
            <person name="Hewitt D.A."/>
            <person name="Jedd G."/>
            <person name="Stajich J.E."/>
        </authorList>
    </citation>
    <scope>NUCLEOTIDE SEQUENCE [LARGE SCALE GENOMIC DNA]</scope>
    <source>
        <strain evidence="5 6">DAH-3</strain>
    </source>
</reference>
<keyword evidence="6" id="KW-1185">Reference proteome</keyword>
<dbReference type="Gene3D" id="3.30.1370.10">
    <property type="entry name" value="K Homology domain, type 1"/>
    <property type="match status" value="3"/>
</dbReference>
<feature type="domain" description="K Homology" evidence="4">
    <location>
        <begin position="70"/>
        <end position="140"/>
    </location>
</feature>
<dbReference type="CDD" id="cd22456">
    <property type="entry name" value="KH-I_Rnc1_rpt2"/>
    <property type="match status" value="1"/>
</dbReference>
<dbReference type="CDD" id="cd22455">
    <property type="entry name" value="KH-I_Rnc1_rpt1"/>
    <property type="match status" value="1"/>
</dbReference>
<dbReference type="OMA" id="TERSYFP"/>
<dbReference type="GO" id="GO:1903138">
    <property type="term" value="P:negative regulation of cell integrity MAPK cascade"/>
    <property type="evidence" value="ECO:0007669"/>
    <property type="project" value="EnsemblFungi"/>
</dbReference>
<dbReference type="CDD" id="cd22457">
    <property type="entry name" value="KH-I_Rnc1_rpt3"/>
    <property type="match status" value="1"/>
</dbReference>
<feature type="domain" description="K Homology" evidence="4">
    <location>
        <begin position="285"/>
        <end position="356"/>
    </location>
</feature>
<dbReference type="PANTHER" id="PTHR10288">
    <property type="entry name" value="KH DOMAIN CONTAINING RNA BINDING PROTEIN"/>
    <property type="match status" value="1"/>
</dbReference>
<feature type="domain" description="K Homology" evidence="4">
    <location>
        <begin position="147"/>
        <end position="218"/>
    </location>
</feature>
<feature type="region of interest" description="Disordered" evidence="3">
    <location>
        <begin position="20"/>
        <end position="61"/>
    </location>
</feature>
<evidence type="ECO:0000259" key="4">
    <source>
        <dbReference type="SMART" id="SM00322"/>
    </source>
</evidence>
<evidence type="ECO:0000313" key="5">
    <source>
        <dbReference type="EMBL" id="OLL26480.1"/>
    </source>
</evidence>
<organism evidence="5 6">
    <name type="scientific">Neolecta irregularis (strain DAH-3)</name>
    <dbReference type="NCBI Taxonomy" id="1198029"/>
    <lineage>
        <taxon>Eukaryota</taxon>
        <taxon>Fungi</taxon>
        <taxon>Dikarya</taxon>
        <taxon>Ascomycota</taxon>
        <taxon>Taphrinomycotina</taxon>
        <taxon>Neolectales</taxon>
        <taxon>Neolectaceae</taxon>
        <taxon>Neolecta</taxon>
    </lineage>
</organism>
<feature type="compositionally biased region" description="Acidic residues" evidence="3">
    <location>
        <begin position="47"/>
        <end position="61"/>
    </location>
</feature>
<keyword evidence="1" id="KW-0677">Repeat</keyword>
<feature type="compositionally biased region" description="Polar residues" evidence="3">
    <location>
        <begin position="238"/>
        <end position="248"/>
    </location>
</feature>
<dbReference type="SMART" id="SM00322">
    <property type="entry name" value="KH"/>
    <property type="match status" value="3"/>
</dbReference>
<evidence type="ECO:0000256" key="3">
    <source>
        <dbReference type="SAM" id="MobiDB-lite"/>
    </source>
</evidence>
<dbReference type="Pfam" id="PF00013">
    <property type="entry name" value="KH_1"/>
    <property type="match status" value="3"/>
</dbReference>
<dbReference type="InterPro" id="IPR049786">
    <property type="entry name" value="Rnc1_KH-I_3"/>
</dbReference>
<sequence>MAAAAESTFTADDAASRLANIGLSDPQQKPSAGNANSLFENTFNNENADEEPENDGDDQQSLDDEEYANTQVTMRALVSTKEAGVIIGKQGKNVSELRELLGVKAGVSKVVQGVHDRVLTIVGTLEGVAKAYAHIAKTLLEQPPNPSAVSLKLLISHQLMGTIIGRAGTRIKLIQDQSGCRMTAAKEMLPQSTERVVEIQGTPDAVNIAVWQVGKCLIDDWERAAGTVLYNPIPRSNGGHNLSNSYSGGNFGPSAPRRTGNGSDFVPRSEPREPRRRSSGEESGDVRTQNISIPGDMVGCIIGKGGSKISDIRNKSGSRISIAKTPHDATGERMFTITGTPENTQRALYLLYEQLEEEKARV</sequence>
<accession>A0A1U7LUY1</accession>
<feature type="compositionally biased region" description="Polar residues" evidence="3">
    <location>
        <begin position="25"/>
        <end position="43"/>
    </location>
</feature>
<proteinExistence type="predicted"/>
<evidence type="ECO:0000313" key="6">
    <source>
        <dbReference type="Proteomes" id="UP000186594"/>
    </source>
</evidence>
<evidence type="ECO:0000256" key="2">
    <source>
        <dbReference type="PROSITE-ProRule" id="PRU00117"/>
    </source>
</evidence>
<comment type="caution">
    <text evidence="5">The sequence shown here is derived from an EMBL/GenBank/DDBJ whole genome shotgun (WGS) entry which is preliminary data.</text>
</comment>